<dbReference type="InterPro" id="IPR003386">
    <property type="entry name" value="LACT/PDAT_acylTrfase"/>
</dbReference>
<evidence type="ECO:0000313" key="1">
    <source>
        <dbReference type="EnsemblPlants" id="AUR62037469-RA:cds"/>
    </source>
</evidence>
<dbReference type="PANTHER" id="PTHR11440">
    <property type="entry name" value="LECITHIN-CHOLESTEROL ACYLTRANSFERASE-RELATED"/>
    <property type="match status" value="1"/>
</dbReference>
<organism evidence="1 2">
    <name type="scientific">Chenopodium quinoa</name>
    <name type="common">Quinoa</name>
    <dbReference type="NCBI Taxonomy" id="63459"/>
    <lineage>
        <taxon>Eukaryota</taxon>
        <taxon>Viridiplantae</taxon>
        <taxon>Streptophyta</taxon>
        <taxon>Embryophyta</taxon>
        <taxon>Tracheophyta</taxon>
        <taxon>Spermatophyta</taxon>
        <taxon>Magnoliopsida</taxon>
        <taxon>eudicotyledons</taxon>
        <taxon>Gunneridae</taxon>
        <taxon>Pentapetalae</taxon>
        <taxon>Caryophyllales</taxon>
        <taxon>Chenopodiaceae</taxon>
        <taxon>Chenopodioideae</taxon>
        <taxon>Atripliceae</taxon>
        <taxon>Chenopodium</taxon>
    </lineage>
</organism>
<dbReference type="Gramene" id="AUR62037469-RA">
    <property type="protein sequence ID" value="AUR62037469-RA:cds"/>
    <property type="gene ID" value="AUR62037469"/>
</dbReference>
<dbReference type="InterPro" id="IPR029058">
    <property type="entry name" value="AB_hydrolase_fold"/>
</dbReference>
<keyword evidence="2" id="KW-1185">Reference proteome</keyword>
<dbReference type="EnsemblPlants" id="AUR62037469-RA">
    <property type="protein sequence ID" value="AUR62037469-RA:cds"/>
    <property type="gene ID" value="AUR62037469"/>
</dbReference>
<dbReference type="SUPFAM" id="SSF53474">
    <property type="entry name" value="alpha/beta-Hydrolases"/>
    <property type="match status" value="1"/>
</dbReference>
<sequence>MKAVNSVAKPIKGVAKKVTMKLGDWSGQVDFTVAPMDDFSLVLGMDFLHFSKADPMPHLRSILVPGQQPCLLRICDPGKGPKGTLLSAMQLEKGLKRNEPTFLATLSTKEDEASGDLPPAVSELLTEFRDLLPKDLPKQMKHSSPSFFTLTNINYYAIYITIMIHILCIASSSSSLHPIVLVPGSGGNQLETRLTAKYKPSSLICRAYPGPLHKDKDGWYRIWFDASVLLAPYTKCFAERMMLHYDPVSDDYFNAPGVETRVPHFGSTQSLSYLDPNLKLISGYMAPLVESLEGIGYIESKTLFGAPYDFRYGLAPEGRSCHVGSKYLQDLKDLIENASAVNGGKPVVIISHSLGGLFVHQLLLRNTLSWRQKYIKHFIALSTPWGGTVQEMLTFASGYTLGVPLVKPLLVREEQRSSESNLWLMPCPRIFGRAKSLVITTNANYTAKDIPKFLTDIGFSQGVHPYKTRVLPMVEKLKAPEVPITCIIGSGVDTPKTLFYDAKGFDKQPSIIWGDGDGTVNLLSLLAVQSEWMNERNQPLKIINLNGMSHTSVLSDHRSLDHILEVIFDVNSDILESNRVISGGKFKNI</sequence>
<dbReference type="GO" id="GO:0006629">
    <property type="term" value="P:lipid metabolic process"/>
    <property type="evidence" value="ECO:0007669"/>
    <property type="project" value="InterPro"/>
</dbReference>
<dbReference type="Gene3D" id="2.40.70.10">
    <property type="entry name" value="Acid Proteases"/>
    <property type="match status" value="1"/>
</dbReference>
<dbReference type="InterPro" id="IPR021109">
    <property type="entry name" value="Peptidase_aspartic_dom_sf"/>
</dbReference>
<dbReference type="AlphaFoldDB" id="A0A803MYW6"/>
<dbReference type="Proteomes" id="UP000596660">
    <property type="component" value="Unplaced"/>
</dbReference>
<dbReference type="Gene3D" id="3.40.50.1820">
    <property type="entry name" value="alpha/beta hydrolase"/>
    <property type="match status" value="1"/>
</dbReference>
<evidence type="ECO:0000313" key="2">
    <source>
        <dbReference type="Proteomes" id="UP000596660"/>
    </source>
</evidence>
<dbReference type="OMA" id="ITIMIHI"/>
<protein>
    <submittedName>
        <fullName evidence="1">Uncharacterized protein</fullName>
    </submittedName>
</protein>
<accession>A0A803MYW6</accession>
<reference evidence="1" key="1">
    <citation type="journal article" date="2017" name="Nature">
        <title>The genome of Chenopodium quinoa.</title>
        <authorList>
            <person name="Jarvis D.E."/>
            <person name="Ho Y.S."/>
            <person name="Lightfoot D.J."/>
            <person name="Schmoeckel S.M."/>
            <person name="Li B."/>
            <person name="Borm T.J.A."/>
            <person name="Ohyanagi H."/>
            <person name="Mineta K."/>
            <person name="Michell C.T."/>
            <person name="Saber N."/>
            <person name="Kharbatia N.M."/>
            <person name="Rupper R.R."/>
            <person name="Sharp A.R."/>
            <person name="Dally N."/>
            <person name="Boughton B.A."/>
            <person name="Woo Y.H."/>
            <person name="Gao G."/>
            <person name="Schijlen E.G.W.M."/>
            <person name="Guo X."/>
            <person name="Momin A.A."/>
            <person name="Negrao S."/>
            <person name="Al-Babili S."/>
            <person name="Gehring C."/>
            <person name="Roessner U."/>
            <person name="Jung C."/>
            <person name="Murphy K."/>
            <person name="Arold S.T."/>
            <person name="Gojobori T."/>
            <person name="van der Linden C.G."/>
            <person name="van Loo E.N."/>
            <person name="Jellen E.N."/>
            <person name="Maughan P.J."/>
            <person name="Tester M."/>
        </authorList>
    </citation>
    <scope>NUCLEOTIDE SEQUENCE [LARGE SCALE GENOMIC DNA]</scope>
    <source>
        <strain evidence="1">cv. PI 614886</strain>
    </source>
</reference>
<proteinExistence type="predicted"/>
<reference evidence="1" key="2">
    <citation type="submission" date="2021-03" db="UniProtKB">
        <authorList>
            <consortium name="EnsemblPlants"/>
        </authorList>
    </citation>
    <scope>IDENTIFICATION</scope>
</reference>
<name>A0A803MYW6_CHEQI</name>
<dbReference type="CDD" id="cd00303">
    <property type="entry name" value="retropepsin_like"/>
    <property type="match status" value="1"/>
</dbReference>
<dbReference type="GO" id="GO:0008374">
    <property type="term" value="F:O-acyltransferase activity"/>
    <property type="evidence" value="ECO:0007669"/>
    <property type="project" value="InterPro"/>
</dbReference>
<dbReference type="Pfam" id="PF02450">
    <property type="entry name" value="LCAT"/>
    <property type="match status" value="2"/>
</dbReference>